<dbReference type="GO" id="GO:0004721">
    <property type="term" value="F:phosphoprotein phosphatase activity"/>
    <property type="evidence" value="ECO:0007669"/>
    <property type="project" value="InterPro"/>
</dbReference>
<evidence type="ECO:0008006" key="4">
    <source>
        <dbReference type="Google" id="ProtNLM"/>
    </source>
</evidence>
<dbReference type="Proteomes" id="UP000006820">
    <property type="component" value="Chromosome"/>
</dbReference>
<dbReference type="InterPro" id="IPR026893">
    <property type="entry name" value="Tyr/Ser_Pase_IphP-type"/>
</dbReference>
<dbReference type="AlphaFoldDB" id="Q5Z372"/>
<dbReference type="EMBL" id="AP006618">
    <property type="protein sequence ID" value="BAD55119.1"/>
    <property type="molecule type" value="Genomic_DNA"/>
</dbReference>
<dbReference type="SUPFAM" id="SSF52799">
    <property type="entry name" value="(Phosphotyrosine protein) phosphatases II"/>
    <property type="match status" value="1"/>
</dbReference>
<evidence type="ECO:0000256" key="1">
    <source>
        <dbReference type="SAM" id="Phobius"/>
    </source>
</evidence>
<dbReference type="Pfam" id="PF13350">
    <property type="entry name" value="Y_phosphatase3"/>
    <property type="match status" value="1"/>
</dbReference>
<dbReference type="RefSeq" id="WP_011206806.1">
    <property type="nucleotide sequence ID" value="NC_006361.1"/>
</dbReference>
<organism evidence="2 3">
    <name type="scientific">Nocardia farcinica (strain IFM 10152)</name>
    <dbReference type="NCBI Taxonomy" id="247156"/>
    <lineage>
        <taxon>Bacteria</taxon>
        <taxon>Bacillati</taxon>
        <taxon>Actinomycetota</taxon>
        <taxon>Actinomycetes</taxon>
        <taxon>Mycobacteriales</taxon>
        <taxon>Nocardiaceae</taxon>
        <taxon>Nocardia</taxon>
    </lineage>
</organism>
<dbReference type="Gene3D" id="3.90.190.10">
    <property type="entry name" value="Protein tyrosine phosphatase superfamily"/>
    <property type="match status" value="1"/>
</dbReference>
<name>Q5Z372_NOCFA</name>
<dbReference type="eggNOG" id="COG2365">
    <property type="taxonomic scope" value="Bacteria"/>
</dbReference>
<dbReference type="GeneID" id="61131121"/>
<protein>
    <recommendedName>
        <fullName evidence="4">Tyrosine-protein phosphatase</fullName>
    </recommendedName>
</protein>
<evidence type="ECO:0000313" key="2">
    <source>
        <dbReference type="EMBL" id="BAD55119.1"/>
    </source>
</evidence>
<reference evidence="2 3" key="1">
    <citation type="journal article" date="2004" name="Proc. Natl. Acad. Sci. U.S.A.">
        <title>The complete genomic sequence of Nocardia farcinica IFM 10152.</title>
        <authorList>
            <person name="Ishikawa J."/>
            <person name="Yamashita A."/>
            <person name="Mikami Y."/>
            <person name="Hoshino Y."/>
            <person name="Kurita H."/>
            <person name="Hotta K."/>
            <person name="Shiba T."/>
            <person name="Hattori M."/>
        </authorList>
    </citation>
    <scope>NUCLEOTIDE SEQUENCE [LARGE SCALE GENOMIC DNA]</scope>
    <source>
        <strain evidence="2 3">IFM 10152</strain>
    </source>
</reference>
<proteinExistence type="predicted"/>
<keyword evidence="1" id="KW-1133">Transmembrane helix</keyword>
<keyword evidence="3" id="KW-1185">Reference proteome</keyword>
<dbReference type="InterPro" id="IPR029021">
    <property type="entry name" value="Prot-tyrosine_phosphatase-like"/>
</dbReference>
<keyword evidence="1" id="KW-0812">Transmembrane</keyword>
<keyword evidence="1" id="KW-0472">Membrane</keyword>
<dbReference type="HOGENOM" id="CLU_057546_0_0_11"/>
<gene>
    <name evidence="2" type="ordered locus">NFA_2770</name>
</gene>
<feature type="transmembrane region" description="Helical" evidence="1">
    <location>
        <begin position="33"/>
        <end position="52"/>
    </location>
</feature>
<accession>Q5Z372</accession>
<dbReference type="KEGG" id="nfa:NFA_2770"/>
<dbReference type="STRING" id="247156.NFA_2770"/>
<evidence type="ECO:0000313" key="3">
    <source>
        <dbReference type="Proteomes" id="UP000006820"/>
    </source>
</evidence>
<sequence>MKFPHVALGRARLSGAACVVTLRYRLRPLTAQLGVVAVSAVALVGVLPTLTAPAQAGPLAPMLEAPGRDQRPLDLAHAPNARDIGGYPVRGGGKVRFGVVYRADALAELDGAEQQRLVDLGVQQVIDFRSPTEVAQAPDKLPAAIRRTEYPVYDANNDLYVLMSRLIAGGPQAQREALGDGKGVQYMSDYYRWLVTDASARGQFAAALRDIAGAPGAVLYHCTAGKDRTGWMTAILFSVLGVPDGQIYQDFLASNANLAAGNKALLDNLVAQGLVEDPELWEPILGVQREFLDAAFDQVRRSYGSMDEFLTAGLGLDTATLDALRSALVG</sequence>
<dbReference type="OrthoDB" id="1188001at2"/>